<proteinExistence type="inferred from homology"/>
<evidence type="ECO:0000256" key="4">
    <source>
        <dbReference type="ARBA" id="ARBA00022989"/>
    </source>
</evidence>
<evidence type="ECO:0000256" key="3">
    <source>
        <dbReference type="ARBA" id="ARBA00022692"/>
    </source>
</evidence>
<dbReference type="Pfam" id="PF04819">
    <property type="entry name" value="DUF716"/>
    <property type="match status" value="1"/>
</dbReference>
<dbReference type="AlphaFoldDB" id="A0AAE1JFV3"/>
<gene>
    <name evidence="7" type="ORF">QN277_022871</name>
</gene>
<keyword evidence="3 6" id="KW-0812">Transmembrane</keyword>
<comment type="subcellular location">
    <subcellularLocation>
        <location evidence="1">Membrane</location>
        <topology evidence="1">Multi-pass membrane protein</topology>
    </subcellularLocation>
</comment>
<feature type="transmembrane region" description="Helical" evidence="6">
    <location>
        <begin position="129"/>
        <end position="147"/>
    </location>
</feature>
<dbReference type="PANTHER" id="PTHR46285:SF10">
    <property type="entry name" value="T1.3 PROTEIN"/>
    <property type="match status" value="1"/>
</dbReference>
<evidence type="ECO:0000256" key="2">
    <source>
        <dbReference type="ARBA" id="ARBA00006948"/>
    </source>
</evidence>
<comment type="similarity">
    <text evidence="2">Belongs to the TMEM45 family.</text>
</comment>
<comment type="caution">
    <text evidence="7">The sequence shown here is derived from an EMBL/GenBank/DDBJ whole genome shotgun (WGS) entry which is preliminary data.</text>
</comment>
<feature type="transmembrane region" description="Helical" evidence="6">
    <location>
        <begin position="34"/>
        <end position="56"/>
    </location>
</feature>
<evidence type="ECO:0000256" key="6">
    <source>
        <dbReference type="SAM" id="Phobius"/>
    </source>
</evidence>
<feature type="transmembrane region" description="Helical" evidence="6">
    <location>
        <begin position="225"/>
        <end position="242"/>
    </location>
</feature>
<accession>A0AAE1JFV3</accession>
<evidence type="ECO:0000256" key="1">
    <source>
        <dbReference type="ARBA" id="ARBA00004141"/>
    </source>
</evidence>
<dbReference type="PANTHER" id="PTHR46285">
    <property type="entry name" value="PROTEINASE INHIBITOR I4, SERPIN (DUF716)-RELATED"/>
    <property type="match status" value="1"/>
</dbReference>
<keyword evidence="8" id="KW-1185">Reference proteome</keyword>
<dbReference type="GO" id="GO:0016020">
    <property type="term" value="C:membrane"/>
    <property type="evidence" value="ECO:0007669"/>
    <property type="project" value="UniProtKB-SubCell"/>
</dbReference>
<protein>
    <submittedName>
        <fullName evidence="7">Uncharacterized protein</fullName>
    </submittedName>
</protein>
<name>A0AAE1JFV3_9FABA</name>
<feature type="transmembrane region" description="Helical" evidence="6">
    <location>
        <begin position="84"/>
        <end position="104"/>
    </location>
</feature>
<dbReference type="InterPro" id="IPR006904">
    <property type="entry name" value="DUF716"/>
</dbReference>
<organism evidence="7 8">
    <name type="scientific">Acacia crassicarpa</name>
    <name type="common">northern wattle</name>
    <dbReference type="NCBI Taxonomy" id="499986"/>
    <lineage>
        <taxon>Eukaryota</taxon>
        <taxon>Viridiplantae</taxon>
        <taxon>Streptophyta</taxon>
        <taxon>Embryophyta</taxon>
        <taxon>Tracheophyta</taxon>
        <taxon>Spermatophyta</taxon>
        <taxon>Magnoliopsida</taxon>
        <taxon>eudicotyledons</taxon>
        <taxon>Gunneridae</taxon>
        <taxon>Pentapetalae</taxon>
        <taxon>rosids</taxon>
        <taxon>fabids</taxon>
        <taxon>Fabales</taxon>
        <taxon>Fabaceae</taxon>
        <taxon>Caesalpinioideae</taxon>
        <taxon>mimosoid clade</taxon>
        <taxon>Acacieae</taxon>
        <taxon>Acacia</taxon>
    </lineage>
</organism>
<feature type="transmembrane region" description="Helical" evidence="6">
    <location>
        <begin position="275"/>
        <end position="293"/>
    </location>
</feature>
<dbReference type="Proteomes" id="UP001293593">
    <property type="component" value="Unassembled WGS sequence"/>
</dbReference>
<dbReference type="EMBL" id="JAWXYG010000006">
    <property type="protein sequence ID" value="KAK4269757.1"/>
    <property type="molecule type" value="Genomic_DNA"/>
</dbReference>
<keyword evidence="5 6" id="KW-0472">Membrane</keyword>
<feature type="transmembrane region" description="Helical" evidence="6">
    <location>
        <begin position="159"/>
        <end position="176"/>
    </location>
</feature>
<evidence type="ECO:0000313" key="7">
    <source>
        <dbReference type="EMBL" id="KAK4269757.1"/>
    </source>
</evidence>
<reference evidence="7" key="1">
    <citation type="submission" date="2023-10" db="EMBL/GenBank/DDBJ databases">
        <title>Chromosome-level genome of the transformable northern wattle, Acacia crassicarpa.</title>
        <authorList>
            <person name="Massaro I."/>
            <person name="Sinha N.R."/>
            <person name="Poethig S."/>
            <person name="Leichty A.R."/>
        </authorList>
    </citation>
    <scope>NUCLEOTIDE SEQUENCE</scope>
    <source>
        <strain evidence="7">Acra3RX</strain>
        <tissue evidence="7">Leaf</tissue>
    </source>
</reference>
<evidence type="ECO:0000256" key="5">
    <source>
        <dbReference type="ARBA" id="ARBA00023136"/>
    </source>
</evidence>
<keyword evidence="4 6" id="KW-1133">Transmembrane helix</keyword>
<sequence length="330" mass="37197">MNKASKGPSSFIISQNFIEILCHLVSKHTARSTYFSMDGHVVLGFGFILIGLWHLFNHIKLHALSPTSYSCCTTFWFPIPKFRYLELIFIIVSSSIFIAMELFISPARHQPFDPDGSIPTTHLHNLEHSSMSMAFFIYALFAIALDLTSCKAQRELTQLLAAIAFAQQLLLIHFHTSDHNGPEGQYHLLAQFLVLVSLATTLIGIGMPTSFLISFLRSVSITFQGVWLMVMGFMLWTPGLIFKGCFMNAEDGHYVVRCSNDKALQRALSLVNIQFSWFFIGIAVFTVSFYMVLVKHYQGKLAYGRLADDPNDDIESQKRSIQLVGNIIAH</sequence>
<feature type="transmembrane region" description="Helical" evidence="6">
    <location>
        <begin position="188"/>
        <end position="213"/>
    </location>
</feature>
<evidence type="ECO:0000313" key="8">
    <source>
        <dbReference type="Proteomes" id="UP001293593"/>
    </source>
</evidence>